<dbReference type="NCBIfam" id="TIGR01173">
    <property type="entry name" value="glmU"/>
    <property type="match status" value="1"/>
</dbReference>
<dbReference type="GO" id="GO:0005737">
    <property type="term" value="C:cytoplasm"/>
    <property type="evidence" value="ECO:0007669"/>
    <property type="project" value="UniProtKB-SubCell"/>
</dbReference>
<dbReference type="STRING" id="56804.BAE46_06960"/>
<keyword evidence="6 18" id="KW-0548">Nucleotidyltransferase</keyword>
<dbReference type="GO" id="GO:0009245">
    <property type="term" value="P:lipid A biosynthetic process"/>
    <property type="evidence" value="ECO:0007669"/>
    <property type="project" value="UniProtKB-UniRule"/>
</dbReference>
<evidence type="ECO:0000256" key="4">
    <source>
        <dbReference type="ARBA" id="ARBA00022490"/>
    </source>
</evidence>
<evidence type="ECO:0000256" key="2">
    <source>
        <dbReference type="ARBA" id="ARBA00007707"/>
    </source>
</evidence>
<comment type="pathway">
    <text evidence="18">Bacterial outer membrane biogenesis; LPS lipid A biosynthesis.</text>
</comment>
<evidence type="ECO:0000256" key="1">
    <source>
        <dbReference type="ARBA" id="ARBA00004496"/>
    </source>
</evidence>
<reference evidence="21 22" key="1">
    <citation type="journal article" date="2012" name="J. Bacteriol.">
        <title>Genome sequence of proteorhodopsin-containing sea ice bacterium Glaciecola punicea ACAM 611T.</title>
        <authorList>
            <person name="Qin Q.-L."/>
            <person name="Xie B.-B."/>
            <person name="Shu Y.-L."/>
            <person name="Rong J.-C."/>
            <person name="Zhao D.-L."/>
            <person name="Zhang X.-Y."/>
            <person name="Chen X.-L."/>
            <person name="Zhou B.-C."/>
            <person name="Zhanga Y.-Z."/>
        </authorList>
    </citation>
    <scope>NUCLEOTIDE SEQUENCE [LARGE SCALE GENOMIC DNA]</scope>
    <source>
        <strain evidence="21 22">ACAM 611</strain>
    </source>
</reference>
<dbReference type="eggNOG" id="COG1207">
    <property type="taxonomic scope" value="Bacteria"/>
</dbReference>
<dbReference type="CDD" id="cd03353">
    <property type="entry name" value="LbH_GlmU_C"/>
    <property type="match status" value="1"/>
</dbReference>
<dbReference type="InterPro" id="IPR005882">
    <property type="entry name" value="Bifunctional_GlmU"/>
</dbReference>
<evidence type="ECO:0000256" key="7">
    <source>
        <dbReference type="ARBA" id="ARBA00022723"/>
    </source>
</evidence>
<dbReference type="OrthoDB" id="9775031at2"/>
<feature type="binding site" evidence="18">
    <location>
        <position position="333"/>
    </location>
    <ligand>
        <name>UDP-N-acetyl-alpha-D-glucosamine</name>
        <dbReference type="ChEBI" id="CHEBI:57705"/>
    </ligand>
</feature>
<protein>
    <recommendedName>
        <fullName evidence="18">Bifunctional protein GlmU</fullName>
    </recommendedName>
    <domain>
        <recommendedName>
            <fullName evidence="18">UDP-N-acetylglucosamine pyrophosphorylase</fullName>
            <ecNumber evidence="18">2.7.7.23</ecNumber>
        </recommendedName>
        <alternativeName>
            <fullName evidence="18">N-acetylglucosamine-1-phosphate uridyltransferase</fullName>
        </alternativeName>
    </domain>
    <domain>
        <recommendedName>
            <fullName evidence="18">Glucosamine-1-phosphate N-acetyltransferase</fullName>
            <ecNumber evidence="18">2.3.1.157</ecNumber>
        </recommendedName>
    </domain>
</protein>
<comment type="similarity">
    <text evidence="2 18">In the C-terminal section; belongs to the transferase hexapeptide repeat family.</text>
</comment>
<feature type="binding site" evidence="18">
    <location>
        <begin position="78"/>
        <end position="79"/>
    </location>
    <ligand>
        <name>UDP-N-acetyl-alpha-D-glucosamine</name>
        <dbReference type="ChEBI" id="CHEBI:57705"/>
    </ligand>
</feature>
<feature type="active site" description="Proton acceptor" evidence="18">
    <location>
        <position position="363"/>
    </location>
</feature>
<evidence type="ECO:0000313" key="22">
    <source>
        <dbReference type="Proteomes" id="UP000053586"/>
    </source>
</evidence>
<keyword evidence="10 18" id="KW-0133">Cell shape</keyword>
<keyword evidence="14 18" id="KW-0961">Cell wall biogenesis/degradation</keyword>
<keyword evidence="4 18" id="KW-0963">Cytoplasm</keyword>
<reference evidence="21 22" key="2">
    <citation type="journal article" date="2017" name="Antonie Van Leeuwenhoek">
        <title>Rhizobium rhizosphaerae sp. nov., a novel species isolated from rice rhizosphere.</title>
        <authorList>
            <person name="Zhao J.J."/>
            <person name="Zhang J."/>
            <person name="Zhang R.J."/>
            <person name="Zhang C.W."/>
            <person name="Yin H.Q."/>
            <person name="Zhang X.X."/>
        </authorList>
    </citation>
    <scope>NUCLEOTIDE SEQUENCE [LARGE SCALE GENOMIC DNA]</scope>
    <source>
        <strain evidence="21 22">ACAM 611</strain>
    </source>
</reference>
<dbReference type="Pfam" id="PF12804">
    <property type="entry name" value="NTP_transf_3"/>
    <property type="match status" value="1"/>
</dbReference>
<dbReference type="InterPro" id="IPR025877">
    <property type="entry name" value="MobA-like_NTP_Trfase"/>
</dbReference>
<name>H5TC78_9ALTE</name>
<dbReference type="SUPFAM" id="SSF53448">
    <property type="entry name" value="Nucleotide-diphospho-sugar transferases"/>
    <property type="match status" value="1"/>
</dbReference>
<dbReference type="Gene3D" id="3.90.550.10">
    <property type="entry name" value="Spore Coat Polysaccharide Biosynthesis Protein SpsA, Chain A"/>
    <property type="match status" value="1"/>
</dbReference>
<evidence type="ECO:0000259" key="19">
    <source>
        <dbReference type="Pfam" id="PF12804"/>
    </source>
</evidence>
<evidence type="ECO:0000256" key="15">
    <source>
        <dbReference type="ARBA" id="ARBA00048247"/>
    </source>
</evidence>
<accession>H5TC78</accession>
<dbReference type="InterPro" id="IPR050065">
    <property type="entry name" value="GlmU-like"/>
</dbReference>
<dbReference type="GO" id="GO:0000902">
    <property type="term" value="P:cell morphogenesis"/>
    <property type="evidence" value="ECO:0007669"/>
    <property type="project" value="UniProtKB-UniRule"/>
</dbReference>
<feature type="region of interest" description="Linker" evidence="18">
    <location>
        <begin position="230"/>
        <end position="250"/>
    </location>
</feature>
<dbReference type="InterPro" id="IPR001451">
    <property type="entry name" value="Hexapep"/>
</dbReference>
<keyword evidence="12 18" id="KW-0511">Multifunctional enzyme</keyword>
<feature type="domain" description="Mannose-1-phosphate guanyltransferase C-terminal" evidence="20">
    <location>
        <begin position="263"/>
        <end position="333"/>
    </location>
</feature>
<dbReference type="RefSeq" id="WP_006005494.1">
    <property type="nucleotide sequence ID" value="NZ_BAET01000019.1"/>
</dbReference>
<feature type="region of interest" description="N-acetyltransferase" evidence="18">
    <location>
        <begin position="251"/>
        <end position="458"/>
    </location>
</feature>
<dbReference type="GO" id="GO:0003977">
    <property type="term" value="F:UDP-N-acetylglucosamine diphosphorylase activity"/>
    <property type="evidence" value="ECO:0007669"/>
    <property type="project" value="UniProtKB-UniRule"/>
</dbReference>
<feature type="binding site" evidence="18">
    <location>
        <position position="366"/>
    </location>
    <ligand>
        <name>UDP-N-acetyl-alpha-D-glucosamine</name>
        <dbReference type="ChEBI" id="CHEBI:57705"/>
    </ligand>
</feature>
<dbReference type="AlphaFoldDB" id="H5TC78"/>
<gene>
    <name evidence="18 21" type="primary">glmU</name>
    <name evidence="21" type="ORF">GPUN_1789</name>
</gene>
<dbReference type="Pfam" id="PF25087">
    <property type="entry name" value="GMPPB_C"/>
    <property type="match status" value="1"/>
</dbReference>
<dbReference type="EC" id="2.3.1.157" evidence="18"/>
<keyword evidence="11 18" id="KW-0573">Peptidoglycan synthesis</keyword>
<dbReference type="GO" id="GO:0071555">
    <property type="term" value="P:cell wall organization"/>
    <property type="evidence" value="ECO:0007669"/>
    <property type="project" value="UniProtKB-KW"/>
</dbReference>
<keyword evidence="8 18" id="KW-0677">Repeat</keyword>
<feature type="binding site" evidence="18">
    <location>
        <position position="227"/>
    </location>
    <ligand>
        <name>UDP-N-acetyl-alpha-D-glucosamine</name>
        <dbReference type="ChEBI" id="CHEBI:57705"/>
    </ligand>
</feature>
<feature type="binding site" evidence="18">
    <location>
        <position position="351"/>
    </location>
    <ligand>
        <name>UDP-N-acetyl-alpha-D-glucosamine</name>
        <dbReference type="ChEBI" id="CHEBI:57705"/>
    </ligand>
</feature>
<dbReference type="GO" id="GO:0019134">
    <property type="term" value="F:glucosamine-1-phosphate N-acetyltransferase activity"/>
    <property type="evidence" value="ECO:0007669"/>
    <property type="project" value="UniProtKB-UniRule"/>
</dbReference>
<dbReference type="GO" id="GO:0000287">
    <property type="term" value="F:magnesium ion binding"/>
    <property type="evidence" value="ECO:0007669"/>
    <property type="project" value="UniProtKB-UniRule"/>
</dbReference>
<feature type="binding site" evidence="18">
    <location>
        <position position="440"/>
    </location>
    <ligand>
        <name>acetyl-CoA</name>
        <dbReference type="ChEBI" id="CHEBI:57288"/>
    </ligand>
</feature>
<dbReference type="InterPro" id="IPR029044">
    <property type="entry name" value="Nucleotide-diphossugar_trans"/>
</dbReference>
<comment type="cofactor">
    <cofactor evidence="18">
        <name>Mg(2+)</name>
        <dbReference type="ChEBI" id="CHEBI:18420"/>
    </cofactor>
    <text evidence="18">Binds 1 Mg(2+) ion per subunit.</text>
</comment>
<comment type="subcellular location">
    <subcellularLocation>
        <location evidence="1 18">Cytoplasm</location>
    </subcellularLocation>
</comment>
<dbReference type="EC" id="2.7.7.23" evidence="18"/>
<evidence type="ECO:0000256" key="8">
    <source>
        <dbReference type="ARBA" id="ARBA00022737"/>
    </source>
</evidence>
<evidence type="ECO:0000256" key="5">
    <source>
        <dbReference type="ARBA" id="ARBA00022679"/>
    </source>
</evidence>
<dbReference type="Pfam" id="PF00132">
    <property type="entry name" value="Hexapep"/>
    <property type="match status" value="1"/>
</dbReference>
<feature type="binding site" evidence="18">
    <location>
        <position position="169"/>
    </location>
    <ligand>
        <name>UDP-N-acetyl-alpha-D-glucosamine</name>
        <dbReference type="ChEBI" id="CHEBI:57705"/>
    </ligand>
</feature>
<dbReference type="Proteomes" id="UP000053586">
    <property type="component" value="Unassembled WGS sequence"/>
</dbReference>
<dbReference type="SUPFAM" id="SSF51161">
    <property type="entry name" value="Trimeric LpxA-like enzymes"/>
    <property type="match status" value="1"/>
</dbReference>
<dbReference type="PANTHER" id="PTHR43584:SF3">
    <property type="entry name" value="BIFUNCTIONAL PROTEIN GLMU"/>
    <property type="match status" value="1"/>
</dbReference>
<feature type="binding site" evidence="18">
    <location>
        <position position="102"/>
    </location>
    <ligand>
        <name>Mg(2+)</name>
        <dbReference type="ChEBI" id="CHEBI:18420"/>
    </ligand>
</feature>
<evidence type="ECO:0000256" key="14">
    <source>
        <dbReference type="ARBA" id="ARBA00023316"/>
    </source>
</evidence>
<feature type="binding site" evidence="18">
    <location>
        <position position="137"/>
    </location>
    <ligand>
        <name>UDP-N-acetyl-alpha-D-glucosamine</name>
        <dbReference type="ChEBI" id="CHEBI:57705"/>
    </ligand>
</feature>
<keyword evidence="7 18" id="KW-0479">Metal-binding</keyword>
<evidence type="ECO:0000256" key="13">
    <source>
        <dbReference type="ARBA" id="ARBA00023315"/>
    </source>
</evidence>
<comment type="subunit">
    <text evidence="18">Homotrimer.</text>
</comment>
<feature type="binding site" evidence="18">
    <location>
        <position position="405"/>
    </location>
    <ligand>
        <name>acetyl-CoA</name>
        <dbReference type="ChEBI" id="CHEBI:57288"/>
    </ligand>
</feature>
<comment type="catalytic activity">
    <reaction evidence="16 18">
        <text>N-acetyl-alpha-D-glucosamine 1-phosphate + UTP + H(+) = UDP-N-acetyl-alpha-D-glucosamine + diphosphate</text>
        <dbReference type="Rhea" id="RHEA:13509"/>
        <dbReference type="ChEBI" id="CHEBI:15378"/>
        <dbReference type="ChEBI" id="CHEBI:33019"/>
        <dbReference type="ChEBI" id="CHEBI:46398"/>
        <dbReference type="ChEBI" id="CHEBI:57705"/>
        <dbReference type="ChEBI" id="CHEBI:57776"/>
        <dbReference type="EC" id="2.7.7.23"/>
    </reaction>
</comment>
<proteinExistence type="inferred from homology"/>
<dbReference type="InterPro" id="IPR038009">
    <property type="entry name" value="GlmU_C_LbH"/>
</dbReference>
<feature type="region of interest" description="Pyrophosphorylase" evidence="18">
    <location>
        <begin position="1"/>
        <end position="229"/>
    </location>
</feature>
<dbReference type="EMBL" id="BAET01000019">
    <property type="protein sequence ID" value="GAB55905.1"/>
    <property type="molecule type" value="Genomic_DNA"/>
</dbReference>
<comment type="function">
    <text evidence="17 18">Catalyzes the last two sequential reactions in the de novo biosynthetic pathway for UDP-N-acetylglucosamine (UDP-GlcNAc). The C-terminal domain catalyzes the transfer of acetyl group from acetyl coenzyme A to glucosamine-1-phosphate (GlcN-1-P) to produce N-acetylglucosamine-1-phosphate (GlcNAc-1-P), which is converted into UDP-GlcNAc by the transfer of uridine 5-monophosphate (from uridine 5-triphosphate), a reaction catalyzed by the N-terminal domain.</text>
</comment>
<dbReference type="GO" id="GO:0016020">
    <property type="term" value="C:membrane"/>
    <property type="evidence" value="ECO:0007669"/>
    <property type="project" value="GOC"/>
</dbReference>
<feature type="binding site" evidence="18">
    <location>
        <position position="423"/>
    </location>
    <ligand>
        <name>acetyl-CoA</name>
        <dbReference type="ChEBI" id="CHEBI:57288"/>
    </ligand>
</feature>
<evidence type="ECO:0000256" key="17">
    <source>
        <dbReference type="ARBA" id="ARBA00049628"/>
    </source>
</evidence>
<comment type="catalytic activity">
    <reaction evidence="15 18">
        <text>alpha-D-glucosamine 1-phosphate + acetyl-CoA = N-acetyl-alpha-D-glucosamine 1-phosphate + CoA + H(+)</text>
        <dbReference type="Rhea" id="RHEA:13725"/>
        <dbReference type="ChEBI" id="CHEBI:15378"/>
        <dbReference type="ChEBI" id="CHEBI:57287"/>
        <dbReference type="ChEBI" id="CHEBI:57288"/>
        <dbReference type="ChEBI" id="CHEBI:57776"/>
        <dbReference type="ChEBI" id="CHEBI:58516"/>
        <dbReference type="EC" id="2.3.1.157"/>
    </reaction>
</comment>
<evidence type="ECO:0000259" key="20">
    <source>
        <dbReference type="Pfam" id="PF25087"/>
    </source>
</evidence>
<dbReference type="GO" id="GO:0008360">
    <property type="term" value="P:regulation of cell shape"/>
    <property type="evidence" value="ECO:0007669"/>
    <property type="project" value="UniProtKB-KW"/>
</dbReference>
<feature type="binding site" evidence="18">
    <location>
        <begin position="386"/>
        <end position="387"/>
    </location>
    <ligand>
        <name>acetyl-CoA</name>
        <dbReference type="ChEBI" id="CHEBI:57288"/>
    </ligand>
</feature>
<keyword evidence="13 18" id="KW-0012">Acyltransferase</keyword>
<dbReference type="InterPro" id="IPR056729">
    <property type="entry name" value="GMPPB_C"/>
</dbReference>
<comment type="similarity">
    <text evidence="3 18">In the N-terminal section; belongs to the N-acetylglucosamine-1-phosphate uridyltransferase family.</text>
</comment>
<comment type="pathway">
    <text evidence="18">Nucleotide-sugar biosynthesis; UDP-N-acetyl-alpha-D-glucosamine biosynthesis; UDP-N-acetyl-alpha-D-glucosamine from N-acetyl-alpha-D-glucosamine 1-phosphate: step 1/1.</text>
</comment>
<dbReference type="UniPathway" id="UPA00973"/>
<dbReference type="PANTHER" id="PTHR43584">
    <property type="entry name" value="NUCLEOTIDYL TRANSFERASE"/>
    <property type="match status" value="1"/>
</dbReference>
<evidence type="ECO:0000256" key="10">
    <source>
        <dbReference type="ARBA" id="ARBA00022960"/>
    </source>
</evidence>
<evidence type="ECO:0000256" key="16">
    <source>
        <dbReference type="ARBA" id="ARBA00048493"/>
    </source>
</evidence>
<dbReference type="UniPathway" id="UPA00113">
    <property type="reaction ID" value="UER00532"/>
</dbReference>
<dbReference type="GO" id="GO:0009252">
    <property type="term" value="P:peptidoglycan biosynthetic process"/>
    <property type="evidence" value="ECO:0007669"/>
    <property type="project" value="UniProtKB-UniRule"/>
</dbReference>
<dbReference type="InterPro" id="IPR011004">
    <property type="entry name" value="Trimer_LpxA-like_sf"/>
</dbReference>
<feature type="binding site" evidence="18">
    <location>
        <position position="22"/>
    </location>
    <ligand>
        <name>UDP-N-acetyl-alpha-D-glucosamine</name>
        <dbReference type="ChEBI" id="CHEBI:57705"/>
    </ligand>
</feature>
<feature type="binding site" evidence="18">
    <location>
        <position position="380"/>
    </location>
    <ligand>
        <name>acetyl-CoA</name>
        <dbReference type="ChEBI" id="CHEBI:57288"/>
    </ligand>
</feature>
<keyword evidence="5 18" id="KW-0808">Transferase</keyword>
<evidence type="ECO:0000256" key="6">
    <source>
        <dbReference type="ARBA" id="ARBA00022695"/>
    </source>
</evidence>
<keyword evidence="9 18" id="KW-0460">Magnesium</keyword>
<dbReference type="HAMAP" id="MF_01631">
    <property type="entry name" value="GlmU"/>
    <property type="match status" value="1"/>
</dbReference>
<feature type="binding site" evidence="18">
    <location>
        <position position="73"/>
    </location>
    <ligand>
        <name>UDP-N-acetyl-alpha-D-glucosamine</name>
        <dbReference type="ChEBI" id="CHEBI:57705"/>
    </ligand>
</feature>
<evidence type="ECO:0000256" key="18">
    <source>
        <dbReference type="HAMAP-Rule" id="MF_01631"/>
    </source>
</evidence>
<evidence type="ECO:0000313" key="21">
    <source>
        <dbReference type="EMBL" id="GAB55905.1"/>
    </source>
</evidence>
<comment type="pathway">
    <text evidence="18">Nucleotide-sugar biosynthesis; UDP-N-acetyl-alpha-D-glucosamine biosynthesis; N-acetyl-alpha-D-glucosamine 1-phosphate from alpha-D-glucosamine 6-phosphate (route II): step 2/2.</text>
</comment>
<dbReference type="CDD" id="cd02540">
    <property type="entry name" value="GT2_GlmU_N_bac"/>
    <property type="match status" value="1"/>
</dbReference>
<keyword evidence="22" id="KW-1185">Reference proteome</keyword>
<feature type="binding site" evidence="18">
    <location>
        <position position="154"/>
    </location>
    <ligand>
        <name>UDP-N-acetyl-alpha-D-glucosamine</name>
        <dbReference type="ChEBI" id="CHEBI:57705"/>
    </ligand>
</feature>
<feature type="binding site" evidence="18">
    <location>
        <begin position="8"/>
        <end position="11"/>
    </location>
    <ligand>
        <name>UDP-N-acetyl-alpha-D-glucosamine</name>
        <dbReference type="ChEBI" id="CHEBI:57705"/>
    </ligand>
</feature>
<comment type="caution">
    <text evidence="18">Lacks conserved residue(s) required for the propagation of feature annotation.</text>
</comment>
<evidence type="ECO:0000256" key="11">
    <source>
        <dbReference type="ARBA" id="ARBA00022984"/>
    </source>
</evidence>
<dbReference type="Gene3D" id="2.160.10.10">
    <property type="entry name" value="Hexapeptide repeat proteins"/>
    <property type="match status" value="1"/>
</dbReference>
<comment type="caution">
    <text evidence="21">The sequence shown here is derived from an EMBL/GenBank/DDBJ whole genome shotgun (WGS) entry which is preliminary data.</text>
</comment>
<organism evidence="21 22">
    <name type="scientific">Glaciecola punicea ACAM 611</name>
    <dbReference type="NCBI Taxonomy" id="1121923"/>
    <lineage>
        <taxon>Bacteria</taxon>
        <taxon>Pseudomonadati</taxon>
        <taxon>Pseudomonadota</taxon>
        <taxon>Gammaproteobacteria</taxon>
        <taxon>Alteromonadales</taxon>
        <taxon>Alteromonadaceae</taxon>
        <taxon>Glaciecola</taxon>
    </lineage>
</organism>
<evidence type="ECO:0000256" key="9">
    <source>
        <dbReference type="ARBA" id="ARBA00022842"/>
    </source>
</evidence>
<feature type="binding site" evidence="18">
    <location>
        <position position="227"/>
    </location>
    <ligand>
        <name>Mg(2+)</name>
        <dbReference type="ChEBI" id="CHEBI:18420"/>
    </ligand>
</feature>
<feature type="binding site" evidence="18">
    <location>
        <position position="377"/>
    </location>
    <ligand>
        <name>UDP-N-acetyl-alpha-D-glucosamine</name>
        <dbReference type="ChEBI" id="CHEBI:57705"/>
    </ligand>
</feature>
<sequence>MALSVIILAAGKGTRMKSSLPKVLHKVAHKPMVEHIIDNVYALGCSNINLVYGHGGDLLKSALAKHKVNWCLQAQQLGTGHAVMQAINNVNDNDDVLIVVGDAPLISTTTLRNLVDVKKEADLALLTVNLDDPTGMGRIVRDPSNHNNITAIIEHKDASDEQRLIKEVNTGMMIMQGHDLKRWLGNLSSDNAQNEYYLTDVIAMAAKEGRRITAAHPQWDREVEGVNNRAQLASLERAYQLREANNLMMQGVSLADPSRIDIRGKLSVGEDVFIDINAIFEGEVTIGNNVRIGANCILKNCHVGDNTHIEAYSLLENATVANDCNVGPYARLRPGADLHQGAKVGNFVEIKKAVIGKGSKVNHLSYIGDAIIGQNANIGAGTITCNYDGINKFITKIGDGAFIGSNSSLVAPVIISAGATIGAGSTITKAVENDQLAIARSKQKNISGWQKPTKQTKE</sequence>
<dbReference type="GO" id="GO:0006048">
    <property type="term" value="P:UDP-N-acetylglucosamine biosynthetic process"/>
    <property type="evidence" value="ECO:0007669"/>
    <property type="project" value="UniProtKB-UniPathway"/>
</dbReference>
<evidence type="ECO:0000256" key="12">
    <source>
        <dbReference type="ARBA" id="ARBA00023268"/>
    </source>
</evidence>
<feature type="domain" description="MobA-like NTP transferase" evidence="19">
    <location>
        <begin position="5"/>
        <end position="125"/>
    </location>
</feature>
<evidence type="ECO:0000256" key="3">
    <source>
        <dbReference type="ARBA" id="ARBA00007947"/>
    </source>
</evidence>